<dbReference type="InterPro" id="IPR043063">
    <property type="entry name" value="Agglutinin-like_N_N2"/>
</dbReference>
<evidence type="ECO:0000256" key="3">
    <source>
        <dbReference type="SAM" id="SignalP"/>
    </source>
</evidence>
<dbReference type="Pfam" id="PF11766">
    <property type="entry name" value="Candida_ALS_N"/>
    <property type="match status" value="1"/>
</dbReference>
<dbReference type="RefSeq" id="XP_002551913.1">
    <property type="nucleotide sequence ID" value="XM_002551867.1"/>
</dbReference>
<dbReference type="KEGG" id="lth:KLTH0B02860g"/>
<keyword evidence="1" id="KW-0677">Repeat</keyword>
<dbReference type="SMART" id="SM01056">
    <property type="entry name" value="Candida_ALS_N"/>
    <property type="match status" value="1"/>
</dbReference>
<feature type="region of interest" description="Disordered" evidence="2">
    <location>
        <begin position="615"/>
        <end position="646"/>
    </location>
</feature>
<dbReference type="InterPro" id="IPR011252">
    <property type="entry name" value="Fibrogen-bd_dom1"/>
</dbReference>
<dbReference type="Proteomes" id="UP000002036">
    <property type="component" value="Chromosome B"/>
</dbReference>
<gene>
    <name evidence="5" type="ordered locus">KLTH0B02860g</name>
</gene>
<dbReference type="GeneID" id="8290745"/>
<dbReference type="eggNOG" id="ENOG502RGCG">
    <property type="taxonomic scope" value="Eukaryota"/>
</dbReference>
<dbReference type="GO" id="GO:0007155">
    <property type="term" value="P:cell adhesion"/>
    <property type="evidence" value="ECO:0007669"/>
    <property type="project" value="InterPro"/>
</dbReference>
<evidence type="ECO:0000256" key="2">
    <source>
        <dbReference type="SAM" id="MobiDB-lite"/>
    </source>
</evidence>
<sequence>MLCRMLALVLATSFFLGHTLATQIKSVSFEGLSIDSISSQSFPHKMWELSFEFTIEDVNQISESDYFLLDLPHVYRVKFSNDADYQYITMADGSDAFKCYASQQAAYKYGSSVLRCDAVRTFSSFTSLRGNLSIGAVFSNGGSSYEFELENSKYFKSGEQLVELSEKLSAVANFARAPDFDSYYYEGRTTTYGSMESYYLGLSCPDGYILGGTQVIDYSPGTQPSSFDCSDAQVQLSSDFNDWFFPESYQSFSGDYVCNGATLSISFDKIDSGKRIWVNNLQYLDASASTVYHSIYFDYTCTNTLSSLVYTTAVHQSPAFVIKDGVFTGSAVVDALSTSAILTTTTTTTTTWKSAYATTTTGSVSSGATVITIHVDTPGTSSTQSFSSSRSDSSESIIASTSSDFSKPTTSTLTVTSCVSNRCSKLELISPSTSSIVSIVTSSPSESSTSPSESSTPSSASSTSPSESSTPSSASSTSSSVSSTPSSVSSTPSSVSSTPSSESSTSPSESSTSPSESTTSTPITTFANRTSAPPSTGHYSSTISTPGFPSSARGSQSISFGTVPFTELSYSVSTSRPSSLVLTSTTLKSTSPTSSLSGSSPCLGTACFETVSFVKPSDSSPPSHPASTSSTRPTMQTGTTTMEFQTSSSSISASKFTDSKLLSSGGVSKATSSFSESTAATWKVTSSITKSTASSLDKSIVTTPSLTTNIIKSSETGTQSDLASSDSSQVERPGSSNGGVITSTTHLSKASSNAFLGSIAASSFSSSSDSATTTTKVSAQITSTPSLVLSSTSAFSSASFSVYEGLAARHKFQVTLGALASLVLYSFT</sequence>
<dbReference type="EMBL" id="CU928166">
    <property type="protein sequence ID" value="CAR21475.1"/>
    <property type="molecule type" value="Genomic_DNA"/>
</dbReference>
<feature type="chain" id="PRO_5002947765" evidence="3">
    <location>
        <begin position="22"/>
        <end position="828"/>
    </location>
</feature>
<dbReference type="PANTHER" id="PTHR33793">
    <property type="entry name" value="ALPHA-AGGLUTININ"/>
    <property type="match status" value="1"/>
</dbReference>
<dbReference type="OMA" id="IIIHVET"/>
<feature type="compositionally biased region" description="Low complexity" evidence="2">
    <location>
        <begin position="616"/>
        <end position="646"/>
    </location>
</feature>
<feature type="signal peptide" evidence="3">
    <location>
        <begin position="1"/>
        <end position="21"/>
    </location>
</feature>
<feature type="region of interest" description="Disordered" evidence="2">
    <location>
        <begin position="441"/>
        <end position="556"/>
    </location>
</feature>
<feature type="compositionally biased region" description="Polar residues" evidence="2">
    <location>
        <begin position="526"/>
        <end position="556"/>
    </location>
</feature>
<dbReference type="AlphaFoldDB" id="C5DCG4"/>
<evidence type="ECO:0000259" key="4">
    <source>
        <dbReference type="SMART" id="SM01056"/>
    </source>
</evidence>
<accession>C5DCG4</accession>
<dbReference type="OrthoDB" id="4036630at2759"/>
<dbReference type="InterPro" id="IPR033504">
    <property type="entry name" value="ALS"/>
</dbReference>
<feature type="compositionally biased region" description="Low complexity" evidence="2">
    <location>
        <begin position="441"/>
        <end position="525"/>
    </location>
</feature>
<feature type="region of interest" description="Disordered" evidence="2">
    <location>
        <begin position="712"/>
        <end position="743"/>
    </location>
</feature>
<evidence type="ECO:0000313" key="5">
    <source>
        <dbReference type="EMBL" id="CAR21475.1"/>
    </source>
</evidence>
<proteinExistence type="predicted"/>
<evidence type="ECO:0000256" key="1">
    <source>
        <dbReference type="ARBA" id="ARBA00022737"/>
    </source>
</evidence>
<keyword evidence="3" id="KW-0732">Signal</keyword>
<dbReference type="PANTHER" id="PTHR33793:SF2">
    <property type="entry name" value="AGGLUTININ-LIKE PROTEIN 6"/>
    <property type="match status" value="1"/>
</dbReference>
<reference evidence="5 6" key="1">
    <citation type="journal article" date="2009" name="Genome Res.">
        <title>Comparative genomics of protoploid Saccharomycetaceae.</title>
        <authorList>
            <consortium name="The Genolevures Consortium"/>
            <person name="Souciet J.-L."/>
            <person name="Dujon B."/>
            <person name="Gaillardin C."/>
            <person name="Johnston M."/>
            <person name="Baret P.V."/>
            <person name="Cliften P."/>
            <person name="Sherman D.J."/>
            <person name="Weissenbach J."/>
            <person name="Westhof E."/>
            <person name="Wincker P."/>
            <person name="Jubin C."/>
            <person name="Poulain J."/>
            <person name="Barbe V."/>
            <person name="Segurens B."/>
            <person name="Artiguenave F."/>
            <person name="Anthouard V."/>
            <person name="Vacherie B."/>
            <person name="Val M.-E."/>
            <person name="Fulton R.S."/>
            <person name="Minx P."/>
            <person name="Wilson R."/>
            <person name="Durrens P."/>
            <person name="Jean G."/>
            <person name="Marck C."/>
            <person name="Martin T."/>
            <person name="Nikolski M."/>
            <person name="Rolland T."/>
            <person name="Seret M.-L."/>
            <person name="Casaregola S."/>
            <person name="Despons L."/>
            <person name="Fairhead C."/>
            <person name="Fischer G."/>
            <person name="Lafontaine I."/>
            <person name="Leh V."/>
            <person name="Lemaire M."/>
            <person name="de Montigny J."/>
            <person name="Neuveglise C."/>
            <person name="Thierry A."/>
            <person name="Blanc-Lenfle I."/>
            <person name="Bleykasten C."/>
            <person name="Diffels J."/>
            <person name="Fritsch E."/>
            <person name="Frangeul L."/>
            <person name="Goeffon A."/>
            <person name="Jauniaux N."/>
            <person name="Kachouri-Lafond R."/>
            <person name="Payen C."/>
            <person name="Potier S."/>
            <person name="Pribylova L."/>
            <person name="Ozanne C."/>
            <person name="Richard G.-F."/>
            <person name="Sacerdot C."/>
            <person name="Straub M.-L."/>
            <person name="Talla E."/>
        </authorList>
    </citation>
    <scope>NUCLEOTIDE SEQUENCE [LARGE SCALE GENOMIC DNA]</scope>
    <source>
        <strain evidence="6">ATCC 56472 / CBS 6340 / NRRL Y-8284</strain>
    </source>
</reference>
<organism evidence="5 6">
    <name type="scientific">Lachancea thermotolerans (strain ATCC 56472 / CBS 6340 / NRRL Y-8284)</name>
    <name type="common">Yeast</name>
    <name type="synonym">Kluyveromyces thermotolerans</name>
    <dbReference type="NCBI Taxonomy" id="559295"/>
    <lineage>
        <taxon>Eukaryota</taxon>
        <taxon>Fungi</taxon>
        <taxon>Dikarya</taxon>
        <taxon>Ascomycota</taxon>
        <taxon>Saccharomycotina</taxon>
        <taxon>Saccharomycetes</taxon>
        <taxon>Saccharomycetales</taxon>
        <taxon>Saccharomycetaceae</taxon>
        <taxon>Lachancea</taxon>
    </lineage>
</organism>
<name>C5DCG4_LACTC</name>
<feature type="domain" description="Agglutinin-like protein N-terminal" evidence="4">
    <location>
        <begin position="52"/>
        <end position="301"/>
    </location>
</feature>
<dbReference type="STRING" id="559295.C5DCG4"/>
<dbReference type="Gene3D" id="2.60.40.1280">
    <property type="match status" value="1"/>
</dbReference>
<evidence type="ECO:0000313" key="6">
    <source>
        <dbReference type="Proteomes" id="UP000002036"/>
    </source>
</evidence>
<protein>
    <submittedName>
        <fullName evidence="5">KLTH0B02860p</fullName>
    </submittedName>
</protein>
<dbReference type="InParanoid" id="C5DCG4"/>
<keyword evidence="6" id="KW-1185">Reference proteome</keyword>
<dbReference type="HOGENOM" id="CLU_342265_0_0_1"/>
<dbReference type="Gene3D" id="2.60.40.2430">
    <property type="entry name" value="Agglutinin-like protein, N-terminal domain, N2 subdomain"/>
    <property type="match status" value="1"/>
</dbReference>
<dbReference type="InterPro" id="IPR024672">
    <property type="entry name" value="Agglutinin-like_N"/>
</dbReference>